<dbReference type="SUPFAM" id="SSF75011">
    <property type="entry name" value="3-carboxy-cis,cis-mucoante lactonizing enzyme"/>
    <property type="match status" value="1"/>
</dbReference>
<reference evidence="2 3" key="1">
    <citation type="submission" date="2017-06" db="EMBL/GenBank/DDBJ databases">
        <title>Genome Sequencing of the methanotroph Methylovulum psychrotolerants str. HV10-M2 isolated from a high-altitude environment.</title>
        <authorList>
            <person name="Mateos-Rivera A."/>
        </authorList>
    </citation>
    <scope>NUCLEOTIDE SEQUENCE [LARGE SCALE GENOMIC DNA]</scope>
    <source>
        <strain evidence="2 3">HV10_M2</strain>
    </source>
</reference>
<proteinExistence type="predicted"/>
<dbReference type="KEGG" id="mpsy:CEK71_20720"/>
<dbReference type="EMBL" id="CP022129">
    <property type="protein sequence ID" value="ASF48291.1"/>
    <property type="molecule type" value="Genomic_DNA"/>
</dbReference>
<evidence type="ECO:0008006" key="4">
    <source>
        <dbReference type="Google" id="ProtNLM"/>
    </source>
</evidence>
<dbReference type="RefSeq" id="WP_088621161.1">
    <property type="nucleotide sequence ID" value="NZ_CP022129.1"/>
</dbReference>
<keyword evidence="3" id="KW-1185">Reference proteome</keyword>
<feature type="signal peptide" evidence="1">
    <location>
        <begin position="1"/>
        <end position="22"/>
    </location>
</feature>
<protein>
    <recommendedName>
        <fullName evidence="4">Pyrrolo-quinoline quinone</fullName>
    </recommendedName>
</protein>
<evidence type="ECO:0000313" key="3">
    <source>
        <dbReference type="Proteomes" id="UP000197019"/>
    </source>
</evidence>
<keyword evidence="1" id="KW-0732">Signal</keyword>
<name>A0A1Z4C418_9GAMM</name>
<evidence type="ECO:0000256" key="1">
    <source>
        <dbReference type="SAM" id="SignalP"/>
    </source>
</evidence>
<evidence type="ECO:0000313" key="2">
    <source>
        <dbReference type="EMBL" id="ASF48291.1"/>
    </source>
</evidence>
<organism evidence="2 3">
    <name type="scientific">Methylovulum psychrotolerans</name>
    <dbReference type="NCBI Taxonomy" id="1704499"/>
    <lineage>
        <taxon>Bacteria</taxon>
        <taxon>Pseudomonadati</taxon>
        <taxon>Pseudomonadota</taxon>
        <taxon>Gammaproteobacteria</taxon>
        <taxon>Methylococcales</taxon>
        <taxon>Methylococcaceae</taxon>
        <taxon>Methylovulum</taxon>
    </lineage>
</organism>
<feature type="chain" id="PRO_5012215981" description="Pyrrolo-quinoline quinone" evidence="1">
    <location>
        <begin position="23"/>
        <end position="501"/>
    </location>
</feature>
<dbReference type="OrthoDB" id="5503248at2"/>
<dbReference type="AlphaFoldDB" id="A0A1Z4C418"/>
<sequence>MLAVHLRISLAVLALAPLAALAGPIWSGYAHDAQHTGVSTVRSQPLQRVRWQTPVDLSPQYAGSELLIHYGSPVVTGANNVIVPVKTGATDGFKLEVRKGSDGTLRYTLATDYSLPPHNWTPSFSPVLTAKNRLYWAGAGGTVYYRDRPDALTGASGQIAFYGLANYTAAKTTYNANIKISTPLVADRAGNVYFGYVALGTTPLNLKSGVAKIAADGTVSFVTATAAAGNDASINHIVMNNAPTLSNNQSKLYFAVSNGNSFGTGYLVAVDTATLAPLAHVRLKDPKSGLDALLPEDGSASATVGPDGDVYFGVLENSFLSHNDRGWLLHFNGALTKTKTPGSFGWDATASVVNAALVPSYTGSSAYLLFTKYNNYVQFADGVNKIAVLDPNAQMPDPVNQSTKVMKEVLTIVGATPEPTAGKPNAVREWCINSAAIDPFSKSVLANSEDGVLYRWDLTTNTLSEQVVLTAGLGEAYTPTLIGADGTVYAINNGTLFAVGQ</sequence>
<dbReference type="Proteomes" id="UP000197019">
    <property type="component" value="Chromosome"/>
</dbReference>
<gene>
    <name evidence="2" type="ORF">CEK71_20720</name>
</gene>
<accession>A0A1Z4C418</accession>